<dbReference type="EMBL" id="SJPX01000003">
    <property type="protein sequence ID" value="TWU51956.1"/>
    <property type="molecule type" value="Genomic_DNA"/>
</dbReference>
<dbReference type="AlphaFoldDB" id="A0A5C6EWA0"/>
<evidence type="ECO:0000313" key="1">
    <source>
        <dbReference type="EMBL" id="TWU51956.1"/>
    </source>
</evidence>
<evidence type="ECO:0008006" key="3">
    <source>
        <dbReference type="Google" id="ProtNLM"/>
    </source>
</evidence>
<dbReference type="InterPro" id="IPR006311">
    <property type="entry name" value="TAT_signal"/>
</dbReference>
<reference evidence="1 2" key="1">
    <citation type="submission" date="2019-02" db="EMBL/GenBank/DDBJ databases">
        <title>Deep-cultivation of Planctomycetes and their phenomic and genomic characterization uncovers novel biology.</title>
        <authorList>
            <person name="Wiegand S."/>
            <person name="Jogler M."/>
            <person name="Boedeker C."/>
            <person name="Pinto D."/>
            <person name="Vollmers J."/>
            <person name="Rivas-Marin E."/>
            <person name="Kohn T."/>
            <person name="Peeters S.H."/>
            <person name="Heuer A."/>
            <person name="Rast P."/>
            <person name="Oberbeckmann S."/>
            <person name="Bunk B."/>
            <person name="Jeske O."/>
            <person name="Meyerdierks A."/>
            <person name="Storesund J.E."/>
            <person name="Kallscheuer N."/>
            <person name="Luecker S."/>
            <person name="Lage O.M."/>
            <person name="Pohl T."/>
            <person name="Merkel B.J."/>
            <person name="Hornburger P."/>
            <person name="Mueller R.-W."/>
            <person name="Bruemmer F."/>
            <person name="Labrenz M."/>
            <person name="Spormann A.M."/>
            <person name="Op Den Camp H."/>
            <person name="Overmann J."/>
            <person name="Amann R."/>
            <person name="Jetten M.S.M."/>
            <person name="Mascher T."/>
            <person name="Medema M.H."/>
            <person name="Devos D.P."/>
            <person name="Kaster A.-K."/>
            <person name="Ovreas L."/>
            <person name="Rohde M."/>
            <person name="Galperin M.Y."/>
            <person name="Jogler C."/>
        </authorList>
    </citation>
    <scope>NUCLEOTIDE SEQUENCE [LARGE SCALE GENOMIC DNA]</scope>
    <source>
        <strain evidence="1 2">Poly59</strain>
    </source>
</reference>
<dbReference type="RefSeq" id="WP_246151712.1">
    <property type="nucleotide sequence ID" value="NZ_SJPX01000003.1"/>
</dbReference>
<comment type="caution">
    <text evidence="1">The sequence shown here is derived from an EMBL/GenBank/DDBJ whole genome shotgun (WGS) entry which is preliminary data.</text>
</comment>
<keyword evidence="2" id="KW-1185">Reference proteome</keyword>
<name>A0A5C6EWA0_9BACT</name>
<dbReference type="PROSITE" id="PS51318">
    <property type="entry name" value="TAT"/>
    <property type="match status" value="1"/>
</dbReference>
<accession>A0A5C6EWA0</accession>
<sequence>MNDPTTNNAGSMSGAKLSRRTLLRGTGMALGLPMLESMTPMAKSAFAAGETKSPKRMAMIFFPNGAIMPDWKPTGTENDWQLSRTLKPLESLKSKINVITNLAHENGRANGDGAGDHARGGSTFLTAARPVKTSGNIRLGISVDQVAATHLANQTRLPSIELGLETNRGGGSCDSGYSCAYSSNISWRNETQPMPKEITPRLAFERMFSKGNANENRKRNVERQSILDVVRVDAERLMKKVGQSDKRKLDEYFTSVREIETRIVRAEEDDQKAMPDLKVPFGRVEAFREHARLMYDLMALGFQTDTTRVATLMLDNAGGSRRYTEIGVKEGHHQMSHHRNSEDLVENLRNVDRYLVEQFAYFLNKLDSISDPSGGTLLDQSMVLYGSGISDGNRHDHGDLPIVLAGGGGGSFKTGRFIQPKSERPMGNLFLSMLDGMGTPAESIGDSSGRLTELA</sequence>
<organism evidence="1 2">
    <name type="scientific">Rubripirellula reticaptiva</name>
    <dbReference type="NCBI Taxonomy" id="2528013"/>
    <lineage>
        <taxon>Bacteria</taxon>
        <taxon>Pseudomonadati</taxon>
        <taxon>Planctomycetota</taxon>
        <taxon>Planctomycetia</taxon>
        <taxon>Pirellulales</taxon>
        <taxon>Pirellulaceae</taxon>
        <taxon>Rubripirellula</taxon>
    </lineage>
</organism>
<proteinExistence type="predicted"/>
<dbReference type="Pfam" id="PF07586">
    <property type="entry name" value="HXXSHH"/>
    <property type="match status" value="1"/>
</dbReference>
<protein>
    <recommendedName>
        <fullName evidence="3">DUF1552 domain-containing protein</fullName>
    </recommendedName>
</protein>
<dbReference type="InterPro" id="IPR011447">
    <property type="entry name" value="DUF1552"/>
</dbReference>
<gene>
    <name evidence="1" type="ORF">Poly59_35530</name>
</gene>
<evidence type="ECO:0000313" key="2">
    <source>
        <dbReference type="Proteomes" id="UP000317977"/>
    </source>
</evidence>
<dbReference type="Proteomes" id="UP000317977">
    <property type="component" value="Unassembled WGS sequence"/>
</dbReference>